<organism evidence="12">
    <name type="scientific">Streptomyces sp. R44</name>
    <dbReference type="NCBI Taxonomy" id="3238633"/>
    <lineage>
        <taxon>Bacteria</taxon>
        <taxon>Bacillati</taxon>
        <taxon>Actinomycetota</taxon>
        <taxon>Actinomycetes</taxon>
        <taxon>Kitasatosporales</taxon>
        <taxon>Streptomycetaceae</taxon>
        <taxon>Streptomyces</taxon>
    </lineage>
</organism>
<dbReference type="InterPro" id="IPR029045">
    <property type="entry name" value="ClpP/crotonase-like_dom_sf"/>
</dbReference>
<gene>
    <name evidence="12" type="ORF">AB5J54_16825</name>
</gene>
<feature type="domain" description="Tail specific protease" evidence="11">
    <location>
        <begin position="855"/>
        <end position="1047"/>
    </location>
</feature>
<dbReference type="Gene3D" id="2.130.10.10">
    <property type="entry name" value="YVTN repeat-like/Quinoprotein amine dehydrogenase"/>
    <property type="match status" value="1"/>
</dbReference>
<evidence type="ECO:0000256" key="4">
    <source>
        <dbReference type="ARBA" id="ARBA00022670"/>
    </source>
</evidence>
<dbReference type="EMBL" id="CP163444">
    <property type="protein sequence ID" value="XDQ72071.1"/>
    <property type="molecule type" value="Genomic_DNA"/>
</dbReference>
<feature type="region of interest" description="Disordered" evidence="10">
    <location>
        <begin position="1080"/>
        <end position="1101"/>
    </location>
</feature>
<evidence type="ECO:0000256" key="10">
    <source>
        <dbReference type="SAM" id="MobiDB-lite"/>
    </source>
</evidence>
<dbReference type="SUPFAM" id="SSF69304">
    <property type="entry name" value="Tricorn protease N-terminal domain"/>
    <property type="match status" value="1"/>
</dbReference>
<dbReference type="Gene3D" id="2.120.10.60">
    <property type="entry name" value="Tricorn protease N-terminal domain"/>
    <property type="match status" value="1"/>
</dbReference>
<evidence type="ECO:0000256" key="3">
    <source>
        <dbReference type="ARBA" id="ARBA00022490"/>
    </source>
</evidence>
<dbReference type="EC" id="3.4.21.-" evidence="7"/>
<evidence type="ECO:0000256" key="5">
    <source>
        <dbReference type="ARBA" id="ARBA00022801"/>
    </source>
</evidence>
<evidence type="ECO:0000256" key="1">
    <source>
        <dbReference type="ARBA" id="ARBA00004496"/>
    </source>
</evidence>
<dbReference type="InterPro" id="IPR012393">
    <property type="entry name" value="Tricorn_protease"/>
</dbReference>
<feature type="active site" description="Charge relay system" evidence="8">
    <location>
        <position position="1036"/>
    </location>
</feature>
<keyword evidence="6 7" id="KW-0720">Serine protease</keyword>
<dbReference type="Pfam" id="PF03572">
    <property type="entry name" value="Peptidase_S41"/>
    <property type="match status" value="1"/>
</dbReference>
<comment type="function">
    <text evidence="7">Degrades oligopeptides.</text>
</comment>
<dbReference type="InterPro" id="IPR005151">
    <property type="entry name" value="Tail-specific_protease"/>
</dbReference>
<dbReference type="PANTHER" id="PTHR43253">
    <property type="entry name" value="TRICORN PROTEASE HOMOLOG 2-RELATED"/>
    <property type="match status" value="1"/>
</dbReference>
<feature type="active site" description="Charge relay system" evidence="8">
    <location>
        <position position="755"/>
    </location>
</feature>
<dbReference type="Pfam" id="PF26549">
    <property type="entry name" value="Tricorn_N"/>
    <property type="match status" value="1"/>
</dbReference>
<evidence type="ECO:0000313" key="12">
    <source>
        <dbReference type="EMBL" id="XDQ72071.1"/>
    </source>
</evidence>
<feature type="site" description="Transition state stabilizer; via amide nitrogen" evidence="9">
    <location>
        <position position="979"/>
    </location>
</feature>
<dbReference type="InterPro" id="IPR036034">
    <property type="entry name" value="PDZ_sf"/>
</dbReference>
<dbReference type="InterPro" id="IPR029414">
    <property type="entry name" value="Tricorn_PDZ"/>
</dbReference>
<dbReference type="RefSeq" id="WP_369144729.1">
    <property type="nucleotide sequence ID" value="NZ_CP163444.1"/>
</dbReference>
<dbReference type="Pfam" id="PF14684">
    <property type="entry name" value="Tricorn_C1"/>
    <property type="match status" value="1"/>
</dbReference>
<dbReference type="SUPFAM" id="SSF69322">
    <property type="entry name" value="Tricorn protease domain 2"/>
    <property type="match status" value="1"/>
</dbReference>
<dbReference type="Gene3D" id="2.30.42.10">
    <property type="match status" value="1"/>
</dbReference>
<dbReference type="PIRSF" id="PIRSF036421">
    <property type="entry name" value="Tricorn_protease"/>
    <property type="match status" value="1"/>
</dbReference>
<dbReference type="GO" id="GO:0006508">
    <property type="term" value="P:proteolysis"/>
    <property type="evidence" value="ECO:0007669"/>
    <property type="project" value="UniProtKB-UniRule"/>
</dbReference>
<dbReference type="CDD" id="cd07562">
    <property type="entry name" value="Peptidase_S41_TRI"/>
    <property type="match status" value="1"/>
</dbReference>
<name>A0AB39SYT6_9ACTN</name>
<dbReference type="PANTHER" id="PTHR43253:SF1">
    <property type="entry name" value="TRICORN PROTEASE HOMOLOG 2-RELATED"/>
    <property type="match status" value="1"/>
</dbReference>
<dbReference type="GO" id="GO:0008236">
    <property type="term" value="F:serine-type peptidase activity"/>
    <property type="evidence" value="ECO:0007669"/>
    <property type="project" value="UniProtKB-UniRule"/>
</dbReference>
<dbReference type="InterPro" id="IPR015943">
    <property type="entry name" value="WD40/YVTN_repeat-like_dom_sf"/>
</dbReference>
<comment type="similarity">
    <text evidence="2 7">Belongs to the peptidase S41B family.</text>
</comment>
<dbReference type="SUPFAM" id="SSF52096">
    <property type="entry name" value="ClpP/crotonase"/>
    <property type="match status" value="1"/>
</dbReference>
<dbReference type="AlphaFoldDB" id="A0AB39SYT6"/>
<reference evidence="12" key="1">
    <citation type="submission" date="2024-07" db="EMBL/GenBank/DDBJ databases">
        <authorList>
            <person name="Yu S.T."/>
        </authorList>
    </citation>
    <scope>NUCLEOTIDE SEQUENCE</scope>
    <source>
        <strain evidence="12">R44</strain>
    </source>
</reference>
<dbReference type="SMART" id="SM00245">
    <property type="entry name" value="TSPc"/>
    <property type="match status" value="1"/>
</dbReference>
<keyword evidence="4 7" id="KW-0645">Protease</keyword>
<keyword evidence="3 7" id="KW-0963">Cytoplasm</keyword>
<feature type="active site" description="Nucleophile" evidence="8">
    <location>
        <position position="978"/>
    </location>
</feature>
<comment type="subcellular location">
    <subcellularLocation>
        <location evidence="1 7">Cytoplasm</location>
    </subcellularLocation>
</comment>
<sequence length="1101" mass="119792">MSDDVAYLRFPHLHDDLLCFAAEDDLWLAPLVPEGHRPGRAWRLTVDRTRVGHPRFSPDGRHIAYTNWRSLDPEIHLVPIDGGAARRLTYWGSTDTRVCGWTPPDKDGRSDILAVSSHGQPFSYYSWAYTVPTDGAPGLRMPWGPVSDISVTDDPAITGHDGERRTLLLTGKPPHEPAAWKRYLGGATGRLWLHGERLLPDLGGHIDAPMPVGGRIAFLSDHEGVGNLYSCLPDGTDLRRHTDHDDFYARHASSDGHRVVYQCAGELWIVDALTADSRPRRLEVRLGGQRVGRRHYQVPAAHHVDAVSVDETGRASAVSVRGSLYWLTHRDGPARTIIDTPGVRVRLPEMLGSGGQVAYVTDAEGEDAVEVAYLPRASGDRPPRRLASGDLGRVEEMVADPDGERLALASHDGRLLLLDATEDSNGEVTELIRSVNGPVRDLAFSPDGDWLTWSHPGIGRSLRSIKMARISGPGARTVVDVTNGRFEDENPVFTRDGRYLAFLSWRGFDPVYDVHTGDLSFPLGCRPYLVPLSSATPSPFALLPDGRPAAGGLDPADDDTETADGTVTVEIEGLPDRVTPFPVSASKYSALHPVSGGGLVWLRWPISGALGETFANPADTSGKPTLEHFSITKARKSELAKDLDWFAVSGDGTRLVVADEGELRAVPATESGDGDSTVYLDLRRILHEIDPGAEWRQAFDEAGRIVRAYFWEPDMGGVDWTAVLDQYRPLVERVASPDEFADLLREVMGELGTSHAYVTPARRNEGPPHYQRPMGLLGANLVPREAGWTVKRILPGESSDSKARSPLAGTGIREGAVLTHVDGRPVDPVAGPYPLLSGTGGTTVELTFTPAEGEGRARRVAVVPLVDERPLRYQDWVAKRRAVVREVSGGRCGYLHIPDMGGSGWAQFNRDLRMEVSRPALIVDVRGNAGGNISELVVEKLTRKILGWDLTRNAQPVSYASNAPRGPVVALADEATSSDGDMITAAFKLLGLGPVVGQRTWGGVVGMTGRHRLGDGTQITVPMNAAWFPEYGWSLENHGVEPDLAILRTPLDWAEGRHAQLDDAVHVALELLAETPAASPPAYEFLPDRSRPKLPPRPEGS</sequence>
<evidence type="ECO:0000259" key="11">
    <source>
        <dbReference type="SMART" id="SM00245"/>
    </source>
</evidence>
<dbReference type="InterPro" id="IPR028204">
    <property type="entry name" value="Tricorn_C1"/>
</dbReference>
<dbReference type="Gene3D" id="3.30.750.44">
    <property type="match status" value="1"/>
</dbReference>
<dbReference type="Pfam" id="PF26550">
    <property type="entry name" value="Tricorn_2nd"/>
    <property type="match status" value="1"/>
</dbReference>
<dbReference type="GO" id="GO:0005737">
    <property type="term" value="C:cytoplasm"/>
    <property type="evidence" value="ECO:0007669"/>
    <property type="project" value="UniProtKB-SubCell"/>
</dbReference>
<evidence type="ECO:0000256" key="2">
    <source>
        <dbReference type="ARBA" id="ARBA00008524"/>
    </source>
</evidence>
<evidence type="ECO:0000256" key="9">
    <source>
        <dbReference type="PIRSR" id="PIRSR036421-3"/>
    </source>
</evidence>
<evidence type="ECO:0000256" key="6">
    <source>
        <dbReference type="ARBA" id="ARBA00022825"/>
    </source>
</evidence>
<protein>
    <recommendedName>
        <fullName evidence="7">Tricorn protease homolog</fullName>
        <ecNumber evidence="7">3.4.21.-</ecNumber>
    </recommendedName>
</protein>
<dbReference type="Pfam" id="PF14685">
    <property type="entry name" value="PDZ_Tricorn"/>
    <property type="match status" value="1"/>
</dbReference>
<evidence type="ECO:0000256" key="8">
    <source>
        <dbReference type="PIRSR" id="PIRSR036421-1"/>
    </source>
</evidence>
<proteinExistence type="inferred from homology"/>
<evidence type="ECO:0000256" key="7">
    <source>
        <dbReference type="PIRNR" id="PIRNR036421"/>
    </source>
</evidence>
<dbReference type="SUPFAM" id="SSF50156">
    <property type="entry name" value="PDZ domain-like"/>
    <property type="match status" value="1"/>
</dbReference>
<accession>A0AB39SYT6</accession>
<keyword evidence="5 7" id="KW-0378">Hydrolase</keyword>
<dbReference type="Gene3D" id="3.90.226.10">
    <property type="entry name" value="2-enoyl-CoA Hydratase, Chain A, domain 1"/>
    <property type="match status" value="1"/>
</dbReference>